<reference evidence="2" key="1">
    <citation type="submission" date="2024-07" db="EMBL/GenBank/DDBJ databases">
        <title>Two chromosome-level genome assemblies of Korean endemic species Abeliophyllum distichum and Forsythia ovata (Oleaceae).</title>
        <authorList>
            <person name="Jang H."/>
        </authorList>
    </citation>
    <scope>NUCLEOTIDE SEQUENCE [LARGE SCALE GENOMIC DNA]</scope>
</reference>
<dbReference type="SUPFAM" id="SSF56672">
    <property type="entry name" value="DNA/RNA polymerases"/>
    <property type="match status" value="1"/>
</dbReference>
<dbReference type="Proteomes" id="UP001604336">
    <property type="component" value="Unassembled WGS sequence"/>
</dbReference>
<comment type="caution">
    <text evidence="1">The sequence shown here is derived from an EMBL/GenBank/DDBJ whole genome shotgun (WGS) entry which is preliminary data.</text>
</comment>
<dbReference type="InterPro" id="IPR053134">
    <property type="entry name" value="RNA-dir_DNA_polymerase"/>
</dbReference>
<accession>A0ABD1V4R4</accession>
<sequence length="125" mass="14311">MSPQKYAALEDEVSKVLKNSIIKESRYPKWVSNIVLVPKPSRKMRNARVTYQRLVNKMFARLLGTTIEVYVDDMLVKSQRGIEANPDKIRALLGMSPHRTPNEMQSLTGRVAALIVSVHFCFVFF</sequence>
<dbReference type="EMBL" id="JBFOLK010000002">
    <property type="protein sequence ID" value="KAL2532222.1"/>
    <property type="molecule type" value="Genomic_DNA"/>
</dbReference>
<dbReference type="AlphaFoldDB" id="A0ABD1V4R4"/>
<proteinExistence type="predicted"/>
<evidence type="ECO:0000313" key="1">
    <source>
        <dbReference type="EMBL" id="KAL2532222.1"/>
    </source>
</evidence>
<protein>
    <submittedName>
        <fullName evidence="1">Ribonuclease H</fullName>
    </submittedName>
</protein>
<dbReference type="PANTHER" id="PTHR24559:SF431">
    <property type="entry name" value="RNA-DIRECTED DNA POLYMERASE HOMOLOG"/>
    <property type="match status" value="1"/>
</dbReference>
<dbReference type="Gene3D" id="3.10.10.10">
    <property type="entry name" value="HIV Type 1 Reverse Transcriptase, subunit A, domain 1"/>
    <property type="match status" value="1"/>
</dbReference>
<dbReference type="PANTHER" id="PTHR24559">
    <property type="entry name" value="TRANSPOSON TY3-I GAG-POL POLYPROTEIN"/>
    <property type="match status" value="1"/>
</dbReference>
<name>A0ABD1V4R4_9LAMI</name>
<dbReference type="InterPro" id="IPR043502">
    <property type="entry name" value="DNA/RNA_pol_sf"/>
</dbReference>
<evidence type="ECO:0000313" key="2">
    <source>
        <dbReference type="Proteomes" id="UP001604336"/>
    </source>
</evidence>
<organism evidence="1 2">
    <name type="scientific">Abeliophyllum distichum</name>
    <dbReference type="NCBI Taxonomy" id="126358"/>
    <lineage>
        <taxon>Eukaryota</taxon>
        <taxon>Viridiplantae</taxon>
        <taxon>Streptophyta</taxon>
        <taxon>Embryophyta</taxon>
        <taxon>Tracheophyta</taxon>
        <taxon>Spermatophyta</taxon>
        <taxon>Magnoliopsida</taxon>
        <taxon>eudicotyledons</taxon>
        <taxon>Gunneridae</taxon>
        <taxon>Pentapetalae</taxon>
        <taxon>asterids</taxon>
        <taxon>lamiids</taxon>
        <taxon>Lamiales</taxon>
        <taxon>Oleaceae</taxon>
        <taxon>Forsythieae</taxon>
        <taxon>Abeliophyllum</taxon>
    </lineage>
</organism>
<gene>
    <name evidence="1" type="ORF">Adt_05573</name>
</gene>
<keyword evidence="2" id="KW-1185">Reference proteome</keyword>